<reference evidence="3" key="2">
    <citation type="submission" date="2022-01" db="EMBL/GenBank/DDBJ databases">
        <authorList>
            <person name="Yamashiro T."/>
            <person name="Shiraishi A."/>
            <person name="Satake H."/>
            <person name="Nakayama K."/>
        </authorList>
    </citation>
    <scope>NUCLEOTIDE SEQUENCE</scope>
</reference>
<name>A0ABQ5EG98_9ASTR</name>
<dbReference type="Proteomes" id="UP001151760">
    <property type="component" value="Unassembled WGS sequence"/>
</dbReference>
<keyword evidence="3" id="KW-0695">RNA-directed DNA polymerase</keyword>
<feature type="compositionally biased region" description="Basic and acidic residues" evidence="1">
    <location>
        <begin position="10"/>
        <end position="27"/>
    </location>
</feature>
<evidence type="ECO:0000259" key="2">
    <source>
        <dbReference type="Pfam" id="PF14111"/>
    </source>
</evidence>
<organism evidence="3 4">
    <name type="scientific">Tanacetum coccineum</name>
    <dbReference type="NCBI Taxonomy" id="301880"/>
    <lineage>
        <taxon>Eukaryota</taxon>
        <taxon>Viridiplantae</taxon>
        <taxon>Streptophyta</taxon>
        <taxon>Embryophyta</taxon>
        <taxon>Tracheophyta</taxon>
        <taxon>Spermatophyta</taxon>
        <taxon>Magnoliopsida</taxon>
        <taxon>eudicotyledons</taxon>
        <taxon>Gunneridae</taxon>
        <taxon>Pentapetalae</taxon>
        <taxon>asterids</taxon>
        <taxon>campanulids</taxon>
        <taxon>Asterales</taxon>
        <taxon>Asteraceae</taxon>
        <taxon>Asteroideae</taxon>
        <taxon>Anthemideae</taxon>
        <taxon>Anthemidinae</taxon>
        <taxon>Tanacetum</taxon>
    </lineage>
</organism>
<evidence type="ECO:0000256" key="1">
    <source>
        <dbReference type="SAM" id="MobiDB-lite"/>
    </source>
</evidence>
<evidence type="ECO:0000313" key="4">
    <source>
        <dbReference type="Proteomes" id="UP001151760"/>
    </source>
</evidence>
<feature type="compositionally biased region" description="Acidic residues" evidence="1">
    <location>
        <begin position="506"/>
        <end position="515"/>
    </location>
</feature>
<feature type="compositionally biased region" description="Basic and acidic residues" evidence="1">
    <location>
        <begin position="495"/>
        <end position="505"/>
    </location>
</feature>
<dbReference type="InterPro" id="IPR025558">
    <property type="entry name" value="DUF4283"/>
</dbReference>
<proteinExistence type="predicted"/>
<feature type="compositionally biased region" description="Low complexity" evidence="1">
    <location>
        <begin position="408"/>
        <end position="422"/>
    </location>
</feature>
<feature type="region of interest" description="Disordered" evidence="1">
    <location>
        <begin position="400"/>
        <end position="439"/>
    </location>
</feature>
<feature type="domain" description="DUF4283" evidence="2">
    <location>
        <begin position="206"/>
        <end position="283"/>
    </location>
</feature>
<feature type="region of interest" description="Disordered" evidence="1">
    <location>
        <begin position="1"/>
        <end position="35"/>
    </location>
</feature>
<feature type="region of interest" description="Disordered" evidence="1">
    <location>
        <begin position="457"/>
        <end position="521"/>
    </location>
</feature>
<keyword evidence="3" id="KW-0548">Nucleotidyltransferase</keyword>
<keyword evidence="4" id="KW-1185">Reference proteome</keyword>
<accession>A0ABQ5EG98</accession>
<gene>
    <name evidence="3" type="ORF">Tco_0976090</name>
</gene>
<dbReference type="InterPro" id="IPR040256">
    <property type="entry name" value="At4g02000-like"/>
</dbReference>
<dbReference type="Pfam" id="PF14111">
    <property type="entry name" value="DUF4283"/>
    <property type="match status" value="1"/>
</dbReference>
<keyword evidence="3" id="KW-0808">Transferase</keyword>
<feature type="compositionally biased region" description="Low complexity" evidence="1">
    <location>
        <begin position="97"/>
        <end position="113"/>
    </location>
</feature>
<protein>
    <submittedName>
        <fullName evidence="3">Reverse transcriptase domain-containing protein</fullName>
    </submittedName>
</protein>
<comment type="caution">
    <text evidence="3">The sequence shown here is derived from an EMBL/GenBank/DDBJ whole genome shotgun (WGS) entry which is preliminary data.</text>
</comment>
<sequence>MERGFLSSDLKVKYKDKAKKNEGEDSKLQGNSVERGTKGDLASKVINIEGKVIGKDANIRKAVRGPQVVVPAGGSNMNQGAQTCVLPKSILKKSKPTNTGTNNEQEGNNATGAVPNSPSVGVATKCKDKKENTGPTATPCMSCSTNVPTSFVDVLNAAGKLEKENTSSLGSELVRFRQLVNKTSVENSDCVLTKSVAAVVKCKYDNTLVGYLLGKNIAFPLVKNYVNNTWGKFGLQNLTKNDDGVFLFKFASKEGLDQVLQKGPWMIRNSPILLSKWSPTLSLKKGEVNKVPVWVKLYNVPVAYSGDGLSLIATQIGKPIMLDAFTSSMCVNSWGRISFSCALIEVCADSVLKKEVVMAIESEEGDEYTREVIRVEYEWQPPHCVDCKCFGHDPNACPKREKQKKSNGSKSGSNAASTSGTAKEGDQVPSLPYVNSDVPTPVSNPFEVLNAGEEIACDSSGQNHKVSEPVGSESSKVDDDKIQEEESLCSRFQKSKKDSLSKSQDDSNDDSEGEEYPPHDFTRIYSIGGGFSLEDDDLDCYDGYEPQVYNLSGKSQAFCHNYDIRLNSRGKK</sequence>
<dbReference type="PANTHER" id="PTHR31286">
    <property type="entry name" value="GLYCINE-RICH CELL WALL STRUCTURAL PROTEIN 1.8-LIKE"/>
    <property type="match status" value="1"/>
</dbReference>
<reference evidence="3" key="1">
    <citation type="journal article" date="2022" name="Int. J. Mol. Sci.">
        <title>Draft Genome of Tanacetum Coccineum: Genomic Comparison of Closely Related Tanacetum-Family Plants.</title>
        <authorList>
            <person name="Yamashiro T."/>
            <person name="Shiraishi A."/>
            <person name="Nakayama K."/>
            <person name="Satake H."/>
        </authorList>
    </citation>
    <scope>NUCLEOTIDE SEQUENCE</scope>
</reference>
<dbReference type="EMBL" id="BQNB010016279">
    <property type="protein sequence ID" value="GJT49933.1"/>
    <property type="molecule type" value="Genomic_DNA"/>
</dbReference>
<evidence type="ECO:0000313" key="3">
    <source>
        <dbReference type="EMBL" id="GJT49933.1"/>
    </source>
</evidence>
<dbReference type="PANTHER" id="PTHR31286:SF99">
    <property type="entry name" value="DUF4283 DOMAIN-CONTAINING PROTEIN"/>
    <property type="match status" value="1"/>
</dbReference>
<feature type="region of interest" description="Disordered" evidence="1">
    <location>
        <begin position="91"/>
        <end position="127"/>
    </location>
</feature>
<dbReference type="GO" id="GO:0003964">
    <property type="term" value="F:RNA-directed DNA polymerase activity"/>
    <property type="evidence" value="ECO:0007669"/>
    <property type="project" value="UniProtKB-KW"/>
</dbReference>